<protein>
    <submittedName>
        <fullName evidence="1">Ribonuclease H</fullName>
    </submittedName>
</protein>
<evidence type="ECO:0000313" key="2">
    <source>
        <dbReference type="Proteomes" id="UP001163823"/>
    </source>
</evidence>
<dbReference type="Proteomes" id="UP001163823">
    <property type="component" value="Chromosome 3"/>
</dbReference>
<proteinExistence type="predicted"/>
<dbReference type="AlphaFoldDB" id="A0AAD7Q4M3"/>
<dbReference type="KEGG" id="qsa:O6P43_004694"/>
<reference evidence="1" key="1">
    <citation type="journal article" date="2023" name="Science">
        <title>Elucidation of the pathway for biosynthesis of saponin adjuvants from the soapbark tree.</title>
        <authorList>
            <person name="Reed J."/>
            <person name="Orme A."/>
            <person name="El-Demerdash A."/>
            <person name="Owen C."/>
            <person name="Martin L.B.B."/>
            <person name="Misra R.C."/>
            <person name="Kikuchi S."/>
            <person name="Rejzek M."/>
            <person name="Martin A.C."/>
            <person name="Harkess A."/>
            <person name="Leebens-Mack J."/>
            <person name="Louveau T."/>
            <person name="Stephenson M.J."/>
            <person name="Osbourn A."/>
        </authorList>
    </citation>
    <scope>NUCLEOTIDE SEQUENCE</scope>
    <source>
        <strain evidence="1">S10</strain>
    </source>
</reference>
<name>A0AAD7Q4M3_QUISA</name>
<accession>A0AAD7Q4M3</accession>
<sequence>MEVQIFVHGRQNHLGAISDPAVPLYSMQLATIPFRIIDKVEKVCRGFLWRDEDEKRKLMIGWEEIMRSKNEGGLGLKNLRTINQAFLTIVGCGMLTDNQSLWAQVMKAKYIKGSDLFQSQVAKPLDSPFWKAICKIWTDILFGMRWIMGDGKTVSLWVDDWVPHSRPLLSYATDPESIVDIRAKFQNYTTASGDWDATKLELILPYEISARVQSLLPPNTLASPDSVA</sequence>
<dbReference type="PANTHER" id="PTHR33116:SF78">
    <property type="entry name" value="OS12G0587133 PROTEIN"/>
    <property type="match status" value="1"/>
</dbReference>
<gene>
    <name evidence="1" type="ORF">O6P43_004694</name>
</gene>
<dbReference type="EMBL" id="JARAOO010000003">
    <property type="protein sequence ID" value="KAJ7974654.1"/>
    <property type="molecule type" value="Genomic_DNA"/>
</dbReference>
<keyword evidence="2" id="KW-1185">Reference proteome</keyword>
<evidence type="ECO:0000313" key="1">
    <source>
        <dbReference type="EMBL" id="KAJ7974654.1"/>
    </source>
</evidence>
<organism evidence="1 2">
    <name type="scientific">Quillaja saponaria</name>
    <name type="common">Soap bark tree</name>
    <dbReference type="NCBI Taxonomy" id="32244"/>
    <lineage>
        <taxon>Eukaryota</taxon>
        <taxon>Viridiplantae</taxon>
        <taxon>Streptophyta</taxon>
        <taxon>Embryophyta</taxon>
        <taxon>Tracheophyta</taxon>
        <taxon>Spermatophyta</taxon>
        <taxon>Magnoliopsida</taxon>
        <taxon>eudicotyledons</taxon>
        <taxon>Gunneridae</taxon>
        <taxon>Pentapetalae</taxon>
        <taxon>rosids</taxon>
        <taxon>fabids</taxon>
        <taxon>Fabales</taxon>
        <taxon>Quillajaceae</taxon>
        <taxon>Quillaja</taxon>
    </lineage>
</organism>
<dbReference type="PANTHER" id="PTHR33116">
    <property type="entry name" value="REVERSE TRANSCRIPTASE ZINC-BINDING DOMAIN-CONTAINING PROTEIN-RELATED-RELATED"/>
    <property type="match status" value="1"/>
</dbReference>
<comment type="caution">
    <text evidence="1">The sequence shown here is derived from an EMBL/GenBank/DDBJ whole genome shotgun (WGS) entry which is preliminary data.</text>
</comment>